<dbReference type="InterPro" id="IPR006260">
    <property type="entry name" value="TonB/TolA_C"/>
</dbReference>
<keyword evidence="4 6" id="KW-0472">Membrane</keyword>
<name>A0A1I1ESI4_9GAMM</name>
<dbReference type="EMBL" id="FOLH01000001">
    <property type="protein sequence ID" value="SFB90074.1"/>
    <property type="molecule type" value="Genomic_DNA"/>
</dbReference>
<dbReference type="OrthoDB" id="9779830at2"/>
<gene>
    <name evidence="7" type="ORF">SAMN05660443_0820</name>
</gene>
<evidence type="ECO:0000256" key="6">
    <source>
        <dbReference type="SAM" id="Phobius"/>
    </source>
</evidence>
<dbReference type="SUPFAM" id="SSF74653">
    <property type="entry name" value="TolA/TonB C-terminal domain"/>
    <property type="match status" value="1"/>
</dbReference>
<dbReference type="Proteomes" id="UP000199058">
    <property type="component" value="Unassembled WGS sequence"/>
</dbReference>
<feature type="compositionally biased region" description="Basic and acidic residues" evidence="5">
    <location>
        <begin position="72"/>
        <end position="201"/>
    </location>
</feature>
<keyword evidence="2 6" id="KW-0812">Transmembrane</keyword>
<feature type="compositionally biased region" description="Low complexity" evidence="5">
    <location>
        <begin position="61"/>
        <end position="71"/>
    </location>
</feature>
<dbReference type="GO" id="GO:0019534">
    <property type="term" value="F:toxin transmembrane transporter activity"/>
    <property type="evidence" value="ECO:0007669"/>
    <property type="project" value="InterPro"/>
</dbReference>
<feature type="transmembrane region" description="Helical" evidence="6">
    <location>
        <begin position="6"/>
        <end position="26"/>
    </location>
</feature>
<dbReference type="InterPro" id="IPR014161">
    <property type="entry name" value="Tol-Pal_TolA"/>
</dbReference>
<accession>A0A1I1ESI4</accession>
<proteinExistence type="predicted"/>
<organism evidence="7 8">
    <name type="scientific">Marinospirillum celere</name>
    <dbReference type="NCBI Taxonomy" id="1122252"/>
    <lineage>
        <taxon>Bacteria</taxon>
        <taxon>Pseudomonadati</taxon>
        <taxon>Pseudomonadota</taxon>
        <taxon>Gammaproteobacteria</taxon>
        <taxon>Oceanospirillales</taxon>
        <taxon>Oceanospirillaceae</taxon>
        <taxon>Marinospirillum</taxon>
    </lineage>
</organism>
<dbReference type="AlphaFoldDB" id="A0A1I1ESI4"/>
<dbReference type="Gene3D" id="3.30.1150.10">
    <property type="match status" value="1"/>
</dbReference>
<evidence type="ECO:0000256" key="5">
    <source>
        <dbReference type="SAM" id="MobiDB-lite"/>
    </source>
</evidence>
<reference evidence="7 8" key="1">
    <citation type="submission" date="2016-10" db="EMBL/GenBank/DDBJ databases">
        <authorList>
            <person name="de Groot N.N."/>
        </authorList>
    </citation>
    <scope>NUCLEOTIDE SEQUENCE [LARGE SCALE GENOMIC DNA]</scope>
    <source>
        <strain evidence="7 8">DSM 18438</strain>
    </source>
</reference>
<evidence type="ECO:0000256" key="1">
    <source>
        <dbReference type="ARBA" id="ARBA00004167"/>
    </source>
</evidence>
<feature type="region of interest" description="Disordered" evidence="5">
    <location>
        <begin position="53"/>
        <end position="201"/>
    </location>
</feature>
<dbReference type="GO" id="GO:0043213">
    <property type="term" value="P:bacteriocin transport"/>
    <property type="evidence" value="ECO:0007669"/>
    <property type="project" value="InterPro"/>
</dbReference>
<comment type="subcellular location">
    <subcellularLocation>
        <location evidence="1">Membrane</location>
        <topology evidence="1">Single-pass membrane protein</topology>
    </subcellularLocation>
</comment>
<evidence type="ECO:0000313" key="8">
    <source>
        <dbReference type="Proteomes" id="UP000199058"/>
    </source>
</evidence>
<dbReference type="Pfam" id="PF13103">
    <property type="entry name" value="TonB_2"/>
    <property type="match status" value="1"/>
</dbReference>
<dbReference type="RefSeq" id="WP_091959503.1">
    <property type="nucleotide sequence ID" value="NZ_FOLH01000001.1"/>
</dbReference>
<evidence type="ECO:0000256" key="4">
    <source>
        <dbReference type="ARBA" id="ARBA00023136"/>
    </source>
</evidence>
<dbReference type="GO" id="GO:0016020">
    <property type="term" value="C:membrane"/>
    <property type="evidence" value="ECO:0007669"/>
    <property type="project" value="UniProtKB-SubCell"/>
</dbReference>
<protein>
    <submittedName>
        <fullName evidence="7">Colicin import membrane protein</fullName>
    </submittedName>
</protein>
<evidence type="ECO:0000256" key="2">
    <source>
        <dbReference type="ARBA" id="ARBA00022692"/>
    </source>
</evidence>
<sequence>MKPANLPLSVVLTLGVHLLAGALLFWQGGQMRDRMPEPTPEIIRAQVVAQDPADARRAAEAARQAEAQRQLQQREAERRRQQEAERQRQREAEEQRRQREQEEARRRAEEQRRQEEQAQQEAERQAQQEAERQRQLQLQRQREAEQRARTEAEQQRQQEEEIRRRVEEERAAEARRQREEEARIREESQRAREEARAEQAERDAQAIANMEGVIFDLIASQWTRPPGTSSDLEALIRIRLLGTGELAPDGIRVVESSGNAAFDRSAIQAIERAAPFPLLQLESRQREAFRVIDLIFSPEDLAL</sequence>
<evidence type="ECO:0000313" key="7">
    <source>
        <dbReference type="EMBL" id="SFB90074.1"/>
    </source>
</evidence>
<keyword evidence="3 6" id="KW-1133">Transmembrane helix</keyword>
<dbReference type="NCBIfam" id="TIGR01352">
    <property type="entry name" value="tonB_Cterm"/>
    <property type="match status" value="1"/>
</dbReference>
<keyword evidence="8" id="KW-1185">Reference proteome</keyword>
<dbReference type="STRING" id="1122252.SAMN05660443_0820"/>
<evidence type="ECO:0000256" key="3">
    <source>
        <dbReference type="ARBA" id="ARBA00022989"/>
    </source>
</evidence>
<dbReference type="NCBIfam" id="TIGR02794">
    <property type="entry name" value="tolA_full"/>
    <property type="match status" value="1"/>
</dbReference>